<keyword evidence="6" id="KW-1185">Reference proteome</keyword>
<dbReference type="GO" id="GO:0006631">
    <property type="term" value="P:fatty acid metabolic process"/>
    <property type="evidence" value="ECO:0007669"/>
    <property type="project" value="TreeGrafter"/>
</dbReference>
<dbReference type="Gene3D" id="3.40.50.980">
    <property type="match status" value="1"/>
</dbReference>
<evidence type="ECO:0000256" key="1">
    <source>
        <dbReference type="ARBA" id="ARBA00006432"/>
    </source>
</evidence>
<dbReference type="OrthoDB" id="9803968at2"/>
<evidence type="ECO:0000313" key="6">
    <source>
        <dbReference type="Proteomes" id="UP000219612"/>
    </source>
</evidence>
<dbReference type="CDD" id="cd04433">
    <property type="entry name" value="AFD_class_I"/>
    <property type="match status" value="1"/>
</dbReference>
<dbReference type="GO" id="GO:0031956">
    <property type="term" value="F:medium-chain fatty acid-CoA ligase activity"/>
    <property type="evidence" value="ECO:0007669"/>
    <property type="project" value="TreeGrafter"/>
</dbReference>
<evidence type="ECO:0000259" key="3">
    <source>
        <dbReference type="Pfam" id="PF00501"/>
    </source>
</evidence>
<dbReference type="FunFam" id="3.30.300.30:FF:000008">
    <property type="entry name" value="2,3-dihydroxybenzoate-AMP ligase"/>
    <property type="match status" value="1"/>
</dbReference>
<dbReference type="InterPro" id="IPR025110">
    <property type="entry name" value="AMP-bd_C"/>
</dbReference>
<accession>A0A285IYN0</accession>
<dbReference type="PANTHER" id="PTHR43201">
    <property type="entry name" value="ACYL-COA SYNTHETASE"/>
    <property type="match status" value="1"/>
</dbReference>
<dbReference type="Proteomes" id="UP000219612">
    <property type="component" value="Unassembled WGS sequence"/>
</dbReference>
<dbReference type="AlphaFoldDB" id="A0A285IYN0"/>
<dbReference type="RefSeq" id="WP_097323051.1">
    <property type="nucleotide sequence ID" value="NZ_OBDY01000013.1"/>
</dbReference>
<evidence type="ECO:0000256" key="2">
    <source>
        <dbReference type="ARBA" id="ARBA00022598"/>
    </source>
</evidence>
<organism evidence="5 6">
    <name type="scientific">Paractinoplanes atraurantiacus</name>
    <dbReference type="NCBI Taxonomy" id="1036182"/>
    <lineage>
        <taxon>Bacteria</taxon>
        <taxon>Bacillati</taxon>
        <taxon>Actinomycetota</taxon>
        <taxon>Actinomycetes</taxon>
        <taxon>Micromonosporales</taxon>
        <taxon>Micromonosporaceae</taxon>
        <taxon>Paractinoplanes</taxon>
    </lineage>
</organism>
<dbReference type="EMBL" id="OBDY01000013">
    <property type="protein sequence ID" value="SNY53159.1"/>
    <property type="molecule type" value="Genomic_DNA"/>
</dbReference>
<dbReference type="Gene3D" id="3.30.300.30">
    <property type="match status" value="1"/>
</dbReference>
<feature type="domain" description="AMP-binding enzyme C-terminal" evidence="4">
    <location>
        <begin position="470"/>
        <end position="545"/>
    </location>
</feature>
<keyword evidence="2 5" id="KW-0436">Ligase</keyword>
<reference evidence="5 6" key="1">
    <citation type="submission" date="2017-09" db="EMBL/GenBank/DDBJ databases">
        <authorList>
            <person name="Ehlers B."/>
            <person name="Leendertz F.H."/>
        </authorList>
    </citation>
    <scope>NUCLEOTIDE SEQUENCE [LARGE SCALE GENOMIC DNA]</scope>
    <source>
        <strain evidence="5 6">CGMCC 4.6857</strain>
    </source>
</reference>
<evidence type="ECO:0000313" key="5">
    <source>
        <dbReference type="EMBL" id="SNY53159.1"/>
    </source>
</evidence>
<dbReference type="InterPro" id="IPR042099">
    <property type="entry name" value="ANL_N_sf"/>
</dbReference>
<feature type="domain" description="AMP-dependent synthetase/ligase" evidence="3">
    <location>
        <begin position="40"/>
        <end position="422"/>
    </location>
</feature>
<dbReference type="PROSITE" id="PS00455">
    <property type="entry name" value="AMP_BINDING"/>
    <property type="match status" value="1"/>
</dbReference>
<dbReference type="SUPFAM" id="SSF56801">
    <property type="entry name" value="Acetyl-CoA synthetase-like"/>
    <property type="match status" value="1"/>
</dbReference>
<protein>
    <submittedName>
        <fullName evidence="5">Acyl-CoA synthetase (AMP-forming)/AMP-acid ligase II</fullName>
    </submittedName>
</protein>
<sequence>MFVVRTMARRGLLNPGHPVRIVRQFAALGRWGFGLAGELRQAAARSPGRVAVIDEKGPTTYAHLLNRSSRLAAALPFGPGDRVGLLRRNSASMVESLIAVTQIGADPVLMNTGLSAAQLAVVVENQQLSGLIYDDEFAAALPSVREPAAHSSTGEPIAAEGLSTGCRHDLGVLGFDGSLGGGPPLGGRGLRSGAFLGEGELERLIAESGDVGVLRPPVRAGRTIVLTSGTTGTPKGARRPTPGGFSPLCSIIDRIPLRAGVRVLIAAPLFHTWGFAALQIAIALRATIVLRRRFEPGDALDTVAREKCSALIGVPVMVQQIMEQPVRDVPLSVVAVSGSALPGGLATRFMDRYGDILYNLYGSTEASWASIATPADMRAAPSTAGRPPHGTVVRVLDEEGGPVPAGETGRLFVGNEMLFEGYTNASSGDVHDGLLATGDVGHLDEAGRVFIDGRADDMIVSGGENVFPSEVENLLADLPQVREVAVIGVPDEKYGQRLAAYVVPRDGATLDEDQIREHVRSHRARFCVPRDVVFLKALPRNATGKVLTRDLPRP</sequence>
<dbReference type="Pfam" id="PF00501">
    <property type="entry name" value="AMP-binding"/>
    <property type="match status" value="1"/>
</dbReference>
<dbReference type="PANTHER" id="PTHR43201:SF5">
    <property type="entry name" value="MEDIUM-CHAIN ACYL-COA LIGASE ACSF2, MITOCHONDRIAL"/>
    <property type="match status" value="1"/>
</dbReference>
<dbReference type="InterPro" id="IPR020845">
    <property type="entry name" value="AMP-binding_CS"/>
</dbReference>
<evidence type="ECO:0000259" key="4">
    <source>
        <dbReference type="Pfam" id="PF13193"/>
    </source>
</evidence>
<dbReference type="InterPro" id="IPR045851">
    <property type="entry name" value="AMP-bd_C_sf"/>
</dbReference>
<dbReference type="Gene3D" id="3.40.50.12780">
    <property type="entry name" value="N-terminal domain of ligase-like"/>
    <property type="match status" value="1"/>
</dbReference>
<comment type="similarity">
    <text evidence="1">Belongs to the ATP-dependent AMP-binding enzyme family.</text>
</comment>
<gene>
    <name evidence="5" type="ORF">SAMN05421748_113199</name>
</gene>
<name>A0A285IYN0_9ACTN</name>
<dbReference type="InterPro" id="IPR000873">
    <property type="entry name" value="AMP-dep_synth/lig_dom"/>
</dbReference>
<proteinExistence type="inferred from homology"/>
<dbReference type="Pfam" id="PF13193">
    <property type="entry name" value="AMP-binding_C"/>
    <property type="match status" value="1"/>
</dbReference>